<reference evidence="3" key="1">
    <citation type="submission" date="2022-03" db="EMBL/GenBank/DDBJ databases">
        <authorList>
            <person name="Lindestad O."/>
        </authorList>
    </citation>
    <scope>NUCLEOTIDE SEQUENCE</scope>
</reference>
<keyword evidence="1" id="KW-0732">Signal</keyword>
<protein>
    <submittedName>
        <fullName evidence="3">Jg713 protein</fullName>
    </submittedName>
</protein>
<comment type="caution">
    <text evidence="3">The sequence shown here is derived from an EMBL/GenBank/DDBJ whole genome shotgun (WGS) entry which is preliminary data.</text>
</comment>
<dbReference type="InterPro" id="IPR000922">
    <property type="entry name" value="Lectin_gal-bd_dom"/>
</dbReference>
<keyword evidence="4" id="KW-1185">Reference proteome</keyword>
<dbReference type="GO" id="GO:0030246">
    <property type="term" value="F:carbohydrate binding"/>
    <property type="evidence" value="ECO:0007669"/>
    <property type="project" value="InterPro"/>
</dbReference>
<dbReference type="Proteomes" id="UP000838756">
    <property type="component" value="Unassembled WGS sequence"/>
</dbReference>
<sequence length="153" mass="16752">METLVLLVFGILVLPGPSFTNSDNLELLAGTLRTRQRAACDDEIVSLACPIGTYISIQVAKYGNMPEGHGCVAGAQLPVNTVLEEGKECLRPNTMQYSLLQTVVEACQKKPQCEFSTKTKPGIVDPCPQAGKFVEVAYKCRPRKYALNIQDYI</sequence>
<dbReference type="Gene3D" id="2.60.120.740">
    <property type="match status" value="1"/>
</dbReference>
<gene>
    <name evidence="3" type="primary">jg713</name>
    <name evidence="3" type="ORF">PAEG_LOCUS11184</name>
</gene>
<feature type="domain" description="SUEL-type lectin" evidence="2">
    <location>
        <begin position="39"/>
        <end position="141"/>
    </location>
</feature>
<name>A0A8S4R8S3_9NEOP</name>
<feature type="chain" id="PRO_5035770224" evidence="1">
    <location>
        <begin position="21"/>
        <end position="153"/>
    </location>
</feature>
<proteinExistence type="predicted"/>
<dbReference type="PANTHER" id="PTHR46780">
    <property type="entry name" value="PROTEIN EVA-1"/>
    <property type="match status" value="1"/>
</dbReference>
<dbReference type="PROSITE" id="PS50228">
    <property type="entry name" value="SUEL_LECTIN"/>
    <property type="match status" value="1"/>
</dbReference>
<evidence type="ECO:0000259" key="2">
    <source>
        <dbReference type="PROSITE" id="PS50228"/>
    </source>
</evidence>
<accession>A0A8S4R8S3</accession>
<dbReference type="CDD" id="cd22828">
    <property type="entry name" value="Gal_Rha_Lectin_EVA1_EVA1C_rpt1"/>
    <property type="match status" value="1"/>
</dbReference>
<dbReference type="Pfam" id="PF02140">
    <property type="entry name" value="SUEL_Lectin"/>
    <property type="match status" value="1"/>
</dbReference>
<dbReference type="OrthoDB" id="6857509at2759"/>
<dbReference type="InterPro" id="IPR043159">
    <property type="entry name" value="Lectin_gal-bd_sf"/>
</dbReference>
<feature type="signal peptide" evidence="1">
    <location>
        <begin position="1"/>
        <end position="20"/>
    </location>
</feature>
<evidence type="ECO:0000313" key="3">
    <source>
        <dbReference type="EMBL" id="CAH2233027.1"/>
    </source>
</evidence>
<dbReference type="EMBL" id="CAKXAJ010024935">
    <property type="protein sequence ID" value="CAH2233027.1"/>
    <property type="molecule type" value="Genomic_DNA"/>
</dbReference>
<dbReference type="AlphaFoldDB" id="A0A8S4R8S3"/>
<evidence type="ECO:0000256" key="1">
    <source>
        <dbReference type="SAM" id="SignalP"/>
    </source>
</evidence>
<evidence type="ECO:0000313" key="4">
    <source>
        <dbReference type="Proteomes" id="UP000838756"/>
    </source>
</evidence>
<organism evidence="3 4">
    <name type="scientific">Pararge aegeria aegeria</name>
    <dbReference type="NCBI Taxonomy" id="348720"/>
    <lineage>
        <taxon>Eukaryota</taxon>
        <taxon>Metazoa</taxon>
        <taxon>Ecdysozoa</taxon>
        <taxon>Arthropoda</taxon>
        <taxon>Hexapoda</taxon>
        <taxon>Insecta</taxon>
        <taxon>Pterygota</taxon>
        <taxon>Neoptera</taxon>
        <taxon>Endopterygota</taxon>
        <taxon>Lepidoptera</taxon>
        <taxon>Glossata</taxon>
        <taxon>Ditrysia</taxon>
        <taxon>Papilionoidea</taxon>
        <taxon>Nymphalidae</taxon>
        <taxon>Satyrinae</taxon>
        <taxon>Satyrini</taxon>
        <taxon>Parargina</taxon>
        <taxon>Pararge</taxon>
    </lineage>
</organism>